<dbReference type="HOGENOM" id="CLU_006842_7_0_1"/>
<dbReference type="InterPro" id="IPR018114">
    <property type="entry name" value="TRYPSIN_HIS"/>
</dbReference>
<evidence type="ECO:0000256" key="7">
    <source>
        <dbReference type="ARBA" id="ARBA00023157"/>
    </source>
</evidence>
<reference evidence="12" key="2">
    <citation type="journal article" date="2013" name="Nat. Genet.">
        <title>The draft genomes of soft-shell turtle and green sea turtle yield insights into the development and evolution of the turtle-specific body plan.</title>
        <authorList>
            <person name="Wang Z."/>
            <person name="Pascual-Anaya J."/>
            <person name="Zadissa A."/>
            <person name="Li W."/>
            <person name="Niimura Y."/>
            <person name="Huang Z."/>
            <person name="Li C."/>
            <person name="White S."/>
            <person name="Xiong Z."/>
            <person name="Fang D."/>
            <person name="Wang B."/>
            <person name="Ming Y."/>
            <person name="Chen Y."/>
            <person name="Zheng Y."/>
            <person name="Kuraku S."/>
            <person name="Pignatelli M."/>
            <person name="Herrero J."/>
            <person name="Beal K."/>
            <person name="Nozawa M."/>
            <person name="Li Q."/>
            <person name="Wang J."/>
            <person name="Zhang H."/>
            <person name="Yu L."/>
            <person name="Shigenobu S."/>
            <person name="Wang J."/>
            <person name="Liu J."/>
            <person name="Flicek P."/>
            <person name="Searle S."/>
            <person name="Wang J."/>
            <person name="Kuratani S."/>
            <person name="Yin Y."/>
            <person name="Aken B."/>
            <person name="Zhang G."/>
            <person name="Irie N."/>
        </authorList>
    </citation>
    <scope>NUCLEOTIDE SEQUENCE [LARGE SCALE GENOMIC DNA]</scope>
    <source>
        <strain evidence="12">Daiwa-1</strain>
    </source>
</reference>
<dbReference type="EMBL" id="AGCU01127025">
    <property type="status" value="NOT_ANNOTATED_CDS"/>
    <property type="molecule type" value="Genomic_DNA"/>
</dbReference>
<dbReference type="PANTHER" id="PTHR24264:SF15">
    <property type="entry name" value="RIKEN CDNA 2210010C04 GENE"/>
    <property type="match status" value="1"/>
</dbReference>
<evidence type="ECO:0000313" key="12">
    <source>
        <dbReference type="Proteomes" id="UP000007267"/>
    </source>
</evidence>
<keyword evidence="5 8" id="KW-0378">Hydrolase</keyword>
<dbReference type="GO" id="GO:0004252">
    <property type="term" value="F:serine-type endopeptidase activity"/>
    <property type="evidence" value="ECO:0007669"/>
    <property type="project" value="InterPro"/>
</dbReference>
<dbReference type="InterPro" id="IPR009003">
    <property type="entry name" value="Peptidase_S1_PA"/>
</dbReference>
<evidence type="ECO:0000313" key="11">
    <source>
        <dbReference type="Ensembl" id="ENSPSIP00000007526.1"/>
    </source>
</evidence>
<dbReference type="eggNOG" id="KOG3627">
    <property type="taxonomic scope" value="Eukaryota"/>
</dbReference>
<feature type="chain" id="PRO_5003901713" evidence="9">
    <location>
        <begin position="19"/>
        <end position="248"/>
    </location>
</feature>
<dbReference type="Pfam" id="PF00089">
    <property type="entry name" value="Trypsin"/>
    <property type="match status" value="1"/>
</dbReference>
<dbReference type="STRING" id="13735.ENSPSIP00000007526"/>
<feature type="signal peptide" evidence="9">
    <location>
        <begin position="1"/>
        <end position="18"/>
    </location>
</feature>
<dbReference type="SMART" id="SM00020">
    <property type="entry name" value="Tryp_SPc"/>
    <property type="match status" value="1"/>
</dbReference>
<dbReference type="Proteomes" id="UP000007267">
    <property type="component" value="Unassembled WGS sequence"/>
</dbReference>
<dbReference type="GeneTree" id="ENSGT01050000244971"/>
<proteinExistence type="inferred from homology"/>
<dbReference type="InterPro" id="IPR033116">
    <property type="entry name" value="TRYPSIN_SER"/>
</dbReference>
<dbReference type="SUPFAM" id="SSF50494">
    <property type="entry name" value="Trypsin-like serine proteases"/>
    <property type="match status" value="1"/>
</dbReference>
<dbReference type="InterPro" id="IPR001254">
    <property type="entry name" value="Trypsin_dom"/>
</dbReference>
<dbReference type="PRINTS" id="PR00722">
    <property type="entry name" value="CHYMOTRYPSIN"/>
</dbReference>
<protein>
    <submittedName>
        <fullName evidence="11">Trypsin-like</fullName>
    </submittedName>
</protein>
<reference evidence="11" key="3">
    <citation type="submission" date="2025-08" db="UniProtKB">
        <authorList>
            <consortium name="Ensembl"/>
        </authorList>
    </citation>
    <scope>IDENTIFICATION</scope>
</reference>
<name>K7FHL6_PELSI</name>
<feature type="domain" description="Peptidase S1" evidence="10">
    <location>
        <begin position="24"/>
        <end position="246"/>
    </location>
</feature>
<evidence type="ECO:0000256" key="8">
    <source>
        <dbReference type="RuleBase" id="RU363034"/>
    </source>
</evidence>
<dbReference type="PROSITE" id="PS50240">
    <property type="entry name" value="TRYPSIN_DOM"/>
    <property type="match status" value="1"/>
</dbReference>
<reference evidence="11" key="4">
    <citation type="submission" date="2025-09" db="UniProtKB">
        <authorList>
            <consortium name="Ensembl"/>
        </authorList>
    </citation>
    <scope>IDENTIFICATION</scope>
</reference>
<dbReference type="CDD" id="cd00190">
    <property type="entry name" value="Tryp_SPc"/>
    <property type="match status" value="1"/>
</dbReference>
<keyword evidence="4 8" id="KW-0645">Protease</keyword>
<keyword evidence="9" id="KW-0732">Signal</keyword>
<dbReference type="PROSITE" id="PS00134">
    <property type="entry name" value="TRYPSIN_HIS"/>
    <property type="match status" value="1"/>
</dbReference>
<evidence type="ECO:0000256" key="9">
    <source>
        <dbReference type="SAM" id="SignalP"/>
    </source>
</evidence>
<dbReference type="FunFam" id="2.40.10.10:FF:000077">
    <property type="entry name" value="Predicted protein"/>
    <property type="match status" value="1"/>
</dbReference>
<reference evidence="12" key="1">
    <citation type="submission" date="2011-10" db="EMBL/GenBank/DDBJ databases">
        <authorList>
            <consortium name="Soft-shell Turtle Genome Consortium"/>
        </authorList>
    </citation>
    <scope>NUCLEOTIDE SEQUENCE [LARGE SCALE GENOMIC DNA]</scope>
    <source>
        <strain evidence="12">Daiwa-1</strain>
    </source>
</reference>
<comment type="subcellular location">
    <subcellularLocation>
        <location evidence="1">Secreted</location>
    </subcellularLocation>
</comment>
<dbReference type="InterPro" id="IPR043504">
    <property type="entry name" value="Peptidase_S1_PA_chymotrypsin"/>
</dbReference>
<evidence type="ECO:0000256" key="4">
    <source>
        <dbReference type="ARBA" id="ARBA00022670"/>
    </source>
</evidence>
<evidence type="ECO:0000259" key="10">
    <source>
        <dbReference type="PROSITE" id="PS50240"/>
    </source>
</evidence>
<evidence type="ECO:0000256" key="3">
    <source>
        <dbReference type="ARBA" id="ARBA00022525"/>
    </source>
</evidence>
<dbReference type="Gene3D" id="2.40.10.10">
    <property type="entry name" value="Trypsin-like serine proteases"/>
    <property type="match status" value="2"/>
</dbReference>
<dbReference type="AlphaFoldDB" id="K7FHL6"/>
<dbReference type="GO" id="GO:0006508">
    <property type="term" value="P:proteolysis"/>
    <property type="evidence" value="ECO:0007669"/>
    <property type="project" value="UniProtKB-KW"/>
</dbReference>
<organism evidence="11 12">
    <name type="scientific">Pelodiscus sinensis</name>
    <name type="common">Chinese softshell turtle</name>
    <name type="synonym">Trionyx sinensis</name>
    <dbReference type="NCBI Taxonomy" id="13735"/>
    <lineage>
        <taxon>Eukaryota</taxon>
        <taxon>Metazoa</taxon>
        <taxon>Chordata</taxon>
        <taxon>Craniata</taxon>
        <taxon>Vertebrata</taxon>
        <taxon>Euteleostomi</taxon>
        <taxon>Archelosauria</taxon>
        <taxon>Testudinata</taxon>
        <taxon>Testudines</taxon>
        <taxon>Cryptodira</taxon>
        <taxon>Trionychia</taxon>
        <taxon>Trionychidae</taxon>
        <taxon>Pelodiscus</taxon>
    </lineage>
</organism>
<dbReference type="PANTHER" id="PTHR24264">
    <property type="entry name" value="TRYPSIN-RELATED"/>
    <property type="match status" value="1"/>
</dbReference>
<evidence type="ECO:0000256" key="5">
    <source>
        <dbReference type="ARBA" id="ARBA00022801"/>
    </source>
</evidence>
<sequence>MAMELLNIVLLLVPAALAQTDTRIVGGYPCEKPQPWQAAIFNEHQLYCGGVLINKEWVMTAAHCVLRGTTSIRVGEYNLRQMDESEQVKMAAKSVAHPNYNPATKDNDIMLIKLSSPVQLNNNVHPIALASSAAPAGIVCLVSGWGTTTTPKPSFPALLQCANLEIISDSDCRRTYPGLITDNMLCAGVPQGGTDSCQGDSGGPLVCGRSLQGIVSWGLEECAQPNKPGVYSKVSKYLDWIQQTIRAG</sequence>
<keyword evidence="7" id="KW-1015">Disulfide bond</keyword>
<evidence type="ECO:0000256" key="2">
    <source>
        <dbReference type="ARBA" id="ARBA00007664"/>
    </source>
</evidence>
<dbReference type="GO" id="GO:0005615">
    <property type="term" value="C:extracellular space"/>
    <property type="evidence" value="ECO:0007669"/>
    <property type="project" value="TreeGrafter"/>
</dbReference>
<evidence type="ECO:0000256" key="6">
    <source>
        <dbReference type="ARBA" id="ARBA00022825"/>
    </source>
</evidence>
<dbReference type="Ensembl" id="ENSPSIT00000007567.1">
    <property type="protein sequence ID" value="ENSPSIP00000007526.1"/>
    <property type="gene ID" value="ENSPSIG00000006772.1"/>
</dbReference>
<dbReference type="OMA" id="ECTIAGW"/>
<dbReference type="InterPro" id="IPR001314">
    <property type="entry name" value="Peptidase_S1A"/>
</dbReference>
<dbReference type="PROSITE" id="PS00135">
    <property type="entry name" value="TRYPSIN_SER"/>
    <property type="match status" value="1"/>
</dbReference>
<keyword evidence="6 8" id="KW-0720">Serine protease</keyword>
<dbReference type="InterPro" id="IPR050127">
    <property type="entry name" value="Serine_Proteases_S1"/>
</dbReference>
<accession>K7FHL6</accession>
<keyword evidence="3" id="KW-0964">Secreted</keyword>
<comment type="similarity">
    <text evidence="2">Belongs to the peptidase S1 family.</text>
</comment>
<keyword evidence="12" id="KW-1185">Reference proteome</keyword>
<evidence type="ECO:0000256" key="1">
    <source>
        <dbReference type="ARBA" id="ARBA00004613"/>
    </source>
</evidence>